<dbReference type="EMBL" id="ML977596">
    <property type="protein sequence ID" value="KAF1999397.1"/>
    <property type="molecule type" value="Genomic_DNA"/>
</dbReference>
<feature type="non-terminal residue" evidence="2">
    <location>
        <position position="103"/>
    </location>
</feature>
<dbReference type="InterPro" id="IPR010730">
    <property type="entry name" value="HET"/>
</dbReference>
<name>A0A6A5WD67_9PLEO</name>
<feature type="non-terminal residue" evidence="2">
    <location>
        <position position="1"/>
    </location>
</feature>
<dbReference type="PANTHER" id="PTHR24148:SF73">
    <property type="entry name" value="HET DOMAIN PROTEIN (AFU_ORTHOLOGUE AFUA_8G01020)"/>
    <property type="match status" value="1"/>
</dbReference>
<dbReference type="InterPro" id="IPR052895">
    <property type="entry name" value="HetReg/Transcr_Mod"/>
</dbReference>
<keyword evidence="3" id="KW-1185">Reference proteome</keyword>
<sequence length="103" mass="12320">PVKDNRIRLIRLRPGEWSDDLKCDLFSVSLDEQPQYQALSYVWDSQKITRLIWLNGQRQRVTINPESALRHIREHYNSLVLWVDAVFINQEDFNERTHQVGLM</sequence>
<evidence type="ECO:0000313" key="2">
    <source>
        <dbReference type="EMBL" id="KAF1999397.1"/>
    </source>
</evidence>
<organism evidence="2 3">
    <name type="scientific">Amniculicola lignicola CBS 123094</name>
    <dbReference type="NCBI Taxonomy" id="1392246"/>
    <lineage>
        <taxon>Eukaryota</taxon>
        <taxon>Fungi</taxon>
        <taxon>Dikarya</taxon>
        <taxon>Ascomycota</taxon>
        <taxon>Pezizomycotina</taxon>
        <taxon>Dothideomycetes</taxon>
        <taxon>Pleosporomycetidae</taxon>
        <taxon>Pleosporales</taxon>
        <taxon>Amniculicolaceae</taxon>
        <taxon>Amniculicola</taxon>
    </lineage>
</organism>
<dbReference type="Pfam" id="PF06985">
    <property type="entry name" value="HET"/>
    <property type="match status" value="1"/>
</dbReference>
<protein>
    <recommendedName>
        <fullName evidence="1">Heterokaryon incompatibility domain-containing protein</fullName>
    </recommendedName>
</protein>
<proteinExistence type="predicted"/>
<reference evidence="2" key="1">
    <citation type="journal article" date="2020" name="Stud. Mycol.">
        <title>101 Dothideomycetes genomes: a test case for predicting lifestyles and emergence of pathogens.</title>
        <authorList>
            <person name="Haridas S."/>
            <person name="Albert R."/>
            <person name="Binder M."/>
            <person name="Bloem J."/>
            <person name="Labutti K."/>
            <person name="Salamov A."/>
            <person name="Andreopoulos B."/>
            <person name="Baker S."/>
            <person name="Barry K."/>
            <person name="Bills G."/>
            <person name="Bluhm B."/>
            <person name="Cannon C."/>
            <person name="Castanera R."/>
            <person name="Culley D."/>
            <person name="Daum C."/>
            <person name="Ezra D."/>
            <person name="Gonzalez J."/>
            <person name="Henrissat B."/>
            <person name="Kuo A."/>
            <person name="Liang C."/>
            <person name="Lipzen A."/>
            <person name="Lutzoni F."/>
            <person name="Magnuson J."/>
            <person name="Mondo S."/>
            <person name="Nolan M."/>
            <person name="Ohm R."/>
            <person name="Pangilinan J."/>
            <person name="Park H.-J."/>
            <person name="Ramirez L."/>
            <person name="Alfaro M."/>
            <person name="Sun H."/>
            <person name="Tritt A."/>
            <person name="Yoshinaga Y."/>
            <person name="Zwiers L.-H."/>
            <person name="Turgeon B."/>
            <person name="Goodwin S."/>
            <person name="Spatafora J."/>
            <person name="Crous P."/>
            <person name="Grigoriev I."/>
        </authorList>
    </citation>
    <scope>NUCLEOTIDE SEQUENCE</scope>
    <source>
        <strain evidence="2">CBS 123094</strain>
    </source>
</reference>
<evidence type="ECO:0000313" key="3">
    <source>
        <dbReference type="Proteomes" id="UP000799779"/>
    </source>
</evidence>
<feature type="domain" description="Heterokaryon incompatibility" evidence="1">
    <location>
        <begin position="36"/>
        <end position="103"/>
    </location>
</feature>
<dbReference type="Proteomes" id="UP000799779">
    <property type="component" value="Unassembled WGS sequence"/>
</dbReference>
<evidence type="ECO:0000259" key="1">
    <source>
        <dbReference type="Pfam" id="PF06985"/>
    </source>
</evidence>
<dbReference type="AlphaFoldDB" id="A0A6A5WD67"/>
<gene>
    <name evidence="2" type="ORF">P154DRAFT_394118</name>
</gene>
<dbReference type="OrthoDB" id="2157530at2759"/>
<dbReference type="PANTHER" id="PTHR24148">
    <property type="entry name" value="ANKYRIN REPEAT DOMAIN-CONTAINING PROTEIN 39 HOMOLOG-RELATED"/>
    <property type="match status" value="1"/>
</dbReference>
<accession>A0A6A5WD67</accession>